<dbReference type="GO" id="GO:0005096">
    <property type="term" value="F:GTPase activator activity"/>
    <property type="evidence" value="ECO:0000318"/>
    <property type="project" value="GO_Central"/>
</dbReference>
<dbReference type="EMBL" id="DS114094">
    <property type="protein sequence ID" value="EAX90608.1"/>
    <property type="molecule type" value="Genomic_DNA"/>
</dbReference>
<evidence type="ECO:0000313" key="3">
    <source>
        <dbReference type="Proteomes" id="UP000001542"/>
    </source>
</evidence>
<dbReference type="AlphaFoldDB" id="A2FWV2"/>
<organism evidence="2 3">
    <name type="scientific">Trichomonas vaginalis (strain ATCC PRA-98 / G3)</name>
    <dbReference type="NCBI Taxonomy" id="412133"/>
    <lineage>
        <taxon>Eukaryota</taxon>
        <taxon>Metamonada</taxon>
        <taxon>Parabasalia</taxon>
        <taxon>Trichomonadida</taxon>
        <taxon>Trichomonadidae</taxon>
        <taxon>Trichomonas</taxon>
    </lineage>
</organism>
<dbReference type="VEuPathDB" id="TrichDB:TVAG_096940"/>
<dbReference type="FunFam" id="1.10.472.80:FF:000206">
    <property type="match status" value="1"/>
</dbReference>
<dbReference type="VEuPathDB" id="TrichDB:TVAGG3_0150580"/>
<accession>A2FWV2</accession>
<dbReference type="SUPFAM" id="SSF47923">
    <property type="entry name" value="Ypt/Rab-GAP domain of gyp1p"/>
    <property type="match status" value="2"/>
</dbReference>
<protein>
    <recommendedName>
        <fullName evidence="1">Rab-GAP TBC domain-containing protein</fullName>
    </recommendedName>
</protein>
<dbReference type="InterPro" id="IPR035969">
    <property type="entry name" value="Rab-GAP_TBC_sf"/>
</dbReference>
<dbReference type="SMR" id="A2FWV2"/>
<name>A2FWV2_TRIV3</name>
<dbReference type="PROSITE" id="PS50086">
    <property type="entry name" value="TBC_RABGAP"/>
    <property type="match status" value="1"/>
</dbReference>
<sequence>MEINREAFIAEIKNINSSENGPIITDSKSLDLFLQEFKIEKNLELRFIAYCLKLKCINFETYAEELLQKILDYEKESKEILGNFYDDPLKATPENVSKVITADVPRSFGFFNEICKDMGVKSLGEEYGHLASKRIHSIIALKYPKLSYIQGYDRYTLICFSLALKIVQSLGIDNHYAEGLCFDLIIKFIQISSFNIILEHPHEQVMFTLLDNGIRGLNPRLYDSFKESHMSSLYFAMSWRLLFFTHVHPTRHVLLIWDRFLLHSNPKTEIDLFFVSLALAHIKQVISVLDNQEFGSTTVELIQAYQNYDLNQIFVDADEFFNNPPKYNEDQENDLAATAVDVLQATAKFATKVAVKVGIRILKKYIGEQINGARAPVANNANADSPSDFTADILSILSDLYM</sequence>
<proteinExistence type="predicted"/>
<reference evidence="2" key="1">
    <citation type="submission" date="2006-10" db="EMBL/GenBank/DDBJ databases">
        <authorList>
            <person name="Amadeo P."/>
            <person name="Zhao Q."/>
            <person name="Wortman J."/>
            <person name="Fraser-Liggett C."/>
            <person name="Carlton J."/>
        </authorList>
    </citation>
    <scope>NUCLEOTIDE SEQUENCE</scope>
    <source>
        <strain evidence="2">G3</strain>
    </source>
</reference>
<feature type="domain" description="Rab-GAP TBC" evidence="1">
    <location>
        <begin position="75"/>
        <end position="264"/>
    </location>
</feature>
<dbReference type="Pfam" id="PF00566">
    <property type="entry name" value="RabGAP-TBC"/>
    <property type="match status" value="1"/>
</dbReference>
<evidence type="ECO:0000313" key="2">
    <source>
        <dbReference type="EMBL" id="EAX90608.1"/>
    </source>
</evidence>
<dbReference type="InterPro" id="IPR000195">
    <property type="entry name" value="Rab-GAP-TBC_dom"/>
</dbReference>
<dbReference type="Proteomes" id="UP000001542">
    <property type="component" value="Unassembled WGS sequence"/>
</dbReference>
<gene>
    <name evidence="2" type="ORF">TVAG_096940</name>
</gene>
<dbReference type="KEGG" id="tva:4748294"/>
<reference evidence="2" key="2">
    <citation type="journal article" date="2007" name="Science">
        <title>Draft genome sequence of the sexually transmitted pathogen Trichomonas vaginalis.</title>
        <authorList>
            <person name="Carlton J.M."/>
            <person name="Hirt R.P."/>
            <person name="Silva J.C."/>
            <person name="Delcher A.L."/>
            <person name="Schatz M."/>
            <person name="Zhao Q."/>
            <person name="Wortman J.R."/>
            <person name="Bidwell S.L."/>
            <person name="Alsmark U.C.M."/>
            <person name="Besteiro S."/>
            <person name="Sicheritz-Ponten T."/>
            <person name="Noel C.J."/>
            <person name="Dacks J.B."/>
            <person name="Foster P.G."/>
            <person name="Simillion C."/>
            <person name="Van de Peer Y."/>
            <person name="Miranda-Saavedra D."/>
            <person name="Barton G.J."/>
            <person name="Westrop G.D."/>
            <person name="Mueller S."/>
            <person name="Dessi D."/>
            <person name="Fiori P.L."/>
            <person name="Ren Q."/>
            <person name="Paulsen I."/>
            <person name="Zhang H."/>
            <person name="Bastida-Corcuera F.D."/>
            <person name="Simoes-Barbosa A."/>
            <person name="Brown M.T."/>
            <person name="Hayes R.D."/>
            <person name="Mukherjee M."/>
            <person name="Okumura C.Y."/>
            <person name="Schneider R."/>
            <person name="Smith A.J."/>
            <person name="Vanacova S."/>
            <person name="Villalvazo M."/>
            <person name="Haas B.J."/>
            <person name="Pertea M."/>
            <person name="Feldblyum T.V."/>
            <person name="Utterback T.R."/>
            <person name="Shu C.L."/>
            <person name="Osoegawa K."/>
            <person name="de Jong P.J."/>
            <person name="Hrdy I."/>
            <person name="Horvathova L."/>
            <person name="Zubacova Z."/>
            <person name="Dolezal P."/>
            <person name="Malik S.B."/>
            <person name="Logsdon J.M. Jr."/>
            <person name="Henze K."/>
            <person name="Gupta A."/>
            <person name="Wang C.C."/>
            <person name="Dunne R.L."/>
            <person name="Upcroft J.A."/>
            <person name="Upcroft P."/>
            <person name="White O."/>
            <person name="Salzberg S.L."/>
            <person name="Tang P."/>
            <person name="Chiu C.-H."/>
            <person name="Lee Y.-S."/>
            <person name="Embley T.M."/>
            <person name="Coombs G.H."/>
            <person name="Mottram J.C."/>
            <person name="Tachezy J."/>
            <person name="Fraser-Liggett C.M."/>
            <person name="Johnson P.J."/>
        </authorList>
    </citation>
    <scope>NUCLEOTIDE SEQUENCE [LARGE SCALE GENOMIC DNA]</scope>
    <source>
        <strain evidence="2">G3</strain>
    </source>
</reference>
<dbReference type="RefSeq" id="XP_001303538.1">
    <property type="nucleotide sequence ID" value="XM_001303537.1"/>
</dbReference>
<dbReference type="Gene3D" id="1.10.472.80">
    <property type="entry name" value="Ypt/Rab-GAP domain of gyp1p, domain 3"/>
    <property type="match status" value="1"/>
</dbReference>
<evidence type="ECO:0000259" key="1">
    <source>
        <dbReference type="PROSITE" id="PS50086"/>
    </source>
</evidence>
<keyword evidence="3" id="KW-1185">Reference proteome</keyword>
<dbReference type="InParanoid" id="A2FWV2"/>